<comment type="caution">
    <text evidence="1">The sequence shown here is derived from an EMBL/GenBank/DDBJ whole genome shotgun (WGS) entry which is preliminary data.</text>
</comment>
<dbReference type="EMBL" id="JBBNAG010000008">
    <property type="protein sequence ID" value="KAK9112067.1"/>
    <property type="molecule type" value="Genomic_DNA"/>
</dbReference>
<organism evidence="1 2">
    <name type="scientific">Stephania cephalantha</name>
    <dbReference type="NCBI Taxonomy" id="152367"/>
    <lineage>
        <taxon>Eukaryota</taxon>
        <taxon>Viridiplantae</taxon>
        <taxon>Streptophyta</taxon>
        <taxon>Embryophyta</taxon>
        <taxon>Tracheophyta</taxon>
        <taxon>Spermatophyta</taxon>
        <taxon>Magnoliopsida</taxon>
        <taxon>Ranunculales</taxon>
        <taxon>Menispermaceae</taxon>
        <taxon>Menispermoideae</taxon>
        <taxon>Cissampelideae</taxon>
        <taxon>Stephania</taxon>
    </lineage>
</organism>
<dbReference type="Proteomes" id="UP001419268">
    <property type="component" value="Unassembled WGS sequence"/>
</dbReference>
<sequence length="194" mass="20938">MPSARHDLARAKESVKKFSNVTCCLAGLVIGVGKNGVEIKVEGGDVAIGDRGSGSGDGVTLFFEGKIVIKRFHVNKAARVEQAESEEDGSTKEREKEASLWCFSKTRGTRGVGRAWLGDSNYAAFAAFPASQLSWDAFMGTDDSKSRARFSSSLGFELALRQGRLGGWFFDRVGVSAIDCPYPCDNTCHNLVSK</sequence>
<evidence type="ECO:0000313" key="2">
    <source>
        <dbReference type="Proteomes" id="UP001419268"/>
    </source>
</evidence>
<dbReference type="AlphaFoldDB" id="A0AAP0IBL0"/>
<proteinExistence type="predicted"/>
<gene>
    <name evidence="1" type="ORF">Scep_019586</name>
</gene>
<accession>A0AAP0IBL0</accession>
<name>A0AAP0IBL0_9MAGN</name>
<keyword evidence="2" id="KW-1185">Reference proteome</keyword>
<protein>
    <submittedName>
        <fullName evidence="1">Uncharacterized protein</fullName>
    </submittedName>
</protein>
<evidence type="ECO:0000313" key="1">
    <source>
        <dbReference type="EMBL" id="KAK9112067.1"/>
    </source>
</evidence>
<reference evidence="1 2" key="1">
    <citation type="submission" date="2024-01" db="EMBL/GenBank/DDBJ databases">
        <title>Genome assemblies of Stephania.</title>
        <authorList>
            <person name="Yang L."/>
        </authorList>
    </citation>
    <scope>NUCLEOTIDE SEQUENCE [LARGE SCALE GENOMIC DNA]</scope>
    <source>
        <strain evidence="1">JXDWG</strain>
        <tissue evidence="1">Leaf</tissue>
    </source>
</reference>